<sequence>MSERIADRLRDQLEQDILTGTYAPGDRLDEVNLARRFEVSRTPIREAFQHLAASGLVDLKPRRGAFVRRPSISEIIEMFEVMAELEGMCGRLASRRMTVSQTAELNEALEACEAACSRGELDTYYYANERFHFLVYSACGNGYLCAQATALHRRLKPYRRLQLRVRGRVRRSLAEHRAIVDAIVNERPQEAEAILKSHILIQGEGFNDLVAGLEREKNGFAETG</sequence>
<dbReference type="CDD" id="cd07377">
    <property type="entry name" value="WHTH_GntR"/>
    <property type="match status" value="1"/>
</dbReference>
<dbReference type="SMART" id="SM00345">
    <property type="entry name" value="HTH_GNTR"/>
    <property type="match status" value="1"/>
</dbReference>
<evidence type="ECO:0000259" key="4">
    <source>
        <dbReference type="PROSITE" id="PS50949"/>
    </source>
</evidence>
<dbReference type="SUPFAM" id="SSF48008">
    <property type="entry name" value="GntR ligand-binding domain-like"/>
    <property type="match status" value="1"/>
</dbReference>
<dbReference type="PANTHER" id="PTHR43537:SF49">
    <property type="entry name" value="TRANSCRIPTIONAL REGULATORY PROTEIN"/>
    <property type="match status" value="1"/>
</dbReference>
<dbReference type="EMBL" id="QAYG01000001">
    <property type="protein sequence ID" value="PTW62448.1"/>
    <property type="molecule type" value="Genomic_DNA"/>
</dbReference>
<feature type="domain" description="HTH gntR-type" evidence="4">
    <location>
        <begin position="3"/>
        <end position="70"/>
    </location>
</feature>
<comment type="caution">
    <text evidence="5">The sequence shown here is derived from an EMBL/GenBank/DDBJ whole genome shotgun (WGS) entry which is preliminary data.</text>
</comment>
<keyword evidence="1" id="KW-0805">Transcription regulation</keyword>
<evidence type="ECO:0000256" key="1">
    <source>
        <dbReference type="ARBA" id="ARBA00023015"/>
    </source>
</evidence>
<keyword evidence="6" id="KW-1185">Reference proteome</keyword>
<proteinExistence type="predicted"/>
<gene>
    <name evidence="5" type="ORF">C8N35_101491</name>
</gene>
<dbReference type="AlphaFoldDB" id="A0A2T5VFC4"/>
<dbReference type="PROSITE" id="PS50949">
    <property type="entry name" value="HTH_GNTR"/>
    <property type="match status" value="1"/>
</dbReference>
<dbReference type="InterPro" id="IPR036388">
    <property type="entry name" value="WH-like_DNA-bd_sf"/>
</dbReference>
<name>A0A2T5VFC4_9HYPH</name>
<evidence type="ECO:0000313" key="5">
    <source>
        <dbReference type="EMBL" id="PTW62448.1"/>
    </source>
</evidence>
<dbReference type="SUPFAM" id="SSF46785">
    <property type="entry name" value="Winged helix' DNA-binding domain"/>
    <property type="match status" value="1"/>
</dbReference>
<dbReference type="InterPro" id="IPR036390">
    <property type="entry name" value="WH_DNA-bd_sf"/>
</dbReference>
<dbReference type="Proteomes" id="UP000244081">
    <property type="component" value="Unassembled WGS sequence"/>
</dbReference>
<dbReference type="Pfam" id="PF07729">
    <property type="entry name" value="FCD"/>
    <property type="match status" value="1"/>
</dbReference>
<evidence type="ECO:0000256" key="3">
    <source>
        <dbReference type="ARBA" id="ARBA00023163"/>
    </source>
</evidence>
<evidence type="ECO:0000313" key="6">
    <source>
        <dbReference type="Proteomes" id="UP000244081"/>
    </source>
</evidence>
<accession>A0A2T5VFC4</accession>
<dbReference type="OrthoDB" id="9789310at2"/>
<dbReference type="InterPro" id="IPR000524">
    <property type="entry name" value="Tscrpt_reg_HTH_GntR"/>
</dbReference>
<organism evidence="5 6">
    <name type="scientific">Breoghania corrubedonensis</name>
    <dbReference type="NCBI Taxonomy" id="665038"/>
    <lineage>
        <taxon>Bacteria</taxon>
        <taxon>Pseudomonadati</taxon>
        <taxon>Pseudomonadota</taxon>
        <taxon>Alphaproteobacteria</taxon>
        <taxon>Hyphomicrobiales</taxon>
        <taxon>Stappiaceae</taxon>
        <taxon>Breoghania</taxon>
    </lineage>
</organism>
<dbReference type="InterPro" id="IPR011711">
    <property type="entry name" value="GntR_C"/>
</dbReference>
<dbReference type="InterPro" id="IPR008920">
    <property type="entry name" value="TF_FadR/GntR_C"/>
</dbReference>
<dbReference type="RefSeq" id="WP_107988019.1">
    <property type="nucleotide sequence ID" value="NZ_QAYG01000001.1"/>
</dbReference>
<protein>
    <submittedName>
        <fullName evidence="5">GntR family transcriptional regulator</fullName>
    </submittedName>
</protein>
<dbReference type="Pfam" id="PF00392">
    <property type="entry name" value="GntR"/>
    <property type="match status" value="1"/>
</dbReference>
<dbReference type="Gene3D" id="1.10.10.10">
    <property type="entry name" value="Winged helix-like DNA-binding domain superfamily/Winged helix DNA-binding domain"/>
    <property type="match status" value="1"/>
</dbReference>
<evidence type="ECO:0000256" key="2">
    <source>
        <dbReference type="ARBA" id="ARBA00023125"/>
    </source>
</evidence>
<dbReference type="GO" id="GO:0003677">
    <property type="term" value="F:DNA binding"/>
    <property type="evidence" value="ECO:0007669"/>
    <property type="project" value="UniProtKB-KW"/>
</dbReference>
<keyword evidence="2" id="KW-0238">DNA-binding</keyword>
<keyword evidence="3" id="KW-0804">Transcription</keyword>
<reference evidence="5 6" key="1">
    <citation type="submission" date="2018-04" db="EMBL/GenBank/DDBJ databases">
        <title>Genomic Encyclopedia of Archaeal and Bacterial Type Strains, Phase II (KMG-II): from individual species to whole genera.</title>
        <authorList>
            <person name="Goeker M."/>
        </authorList>
    </citation>
    <scope>NUCLEOTIDE SEQUENCE [LARGE SCALE GENOMIC DNA]</scope>
    <source>
        <strain evidence="5 6">DSM 23382</strain>
    </source>
</reference>
<dbReference type="GO" id="GO:0003700">
    <property type="term" value="F:DNA-binding transcription factor activity"/>
    <property type="evidence" value="ECO:0007669"/>
    <property type="project" value="InterPro"/>
</dbReference>
<dbReference type="Gene3D" id="1.20.120.530">
    <property type="entry name" value="GntR ligand-binding domain-like"/>
    <property type="match status" value="1"/>
</dbReference>
<dbReference type="SMART" id="SM00895">
    <property type="entry name" value="FCD"/>
    <property type="match status" value="1"/>
</dbReference>
<dbReference type="PANTHER" id="PTHR43537">
    <property type="entry name" value="TRANSCRIPTIONAL REGULATOR, GNTR FAMILY"/>
    <property type="match status" value="1"/>
</dbReference>